<feature type="domain" description="Serine hydrolase" evidence="2">
    <location>
        <begin position="8"/>
        <end position="217"/>
    </location>
</feature>
<gene>
    <name evidence="3" type="ORF">FIBSPDRAFT_1040846</name>
</gene>
<keyword evidence="1" id="KW-0378">Hydrolase</keyword>
<reference evidence="3 4" key="1">
    <citation type="journal article" date="2016" name="Mol. Biol. Evol.">
        <title>Comparative Genomics of Early-Diverging Mushroom-Forming Fungi Provides Insights into the Origins of Lignocellulose Decay Capabilities.</title>
        <authorList>
            <person name="Nagy L.G."/>
            <person name="Riley R."/>
            <person name="Tritt A."/>
            <person name="Adam C."/>
            <person name="Daum C."/>
            <person name="Floudas D."/>
            <person name="Sun H."/>
            <person name="Yadav J.S."/>
            <person name="Pangilinan J."/>
            <person name="Larsson K.H."/>
            <person name="Matsuura K."/>
            <person name="Barry K."/>
            <person name="Labutti K."/>
            <person name="Kuo R."/>
            <person name="Ohm R.A."/>
            <person name="Bhattacharya S.S."/>
            <person name="Shirouzu T."/>
            <person name="Yoshinaga Y."/>
            <person name="Martin F.M."/>
            <person name="Grigoriev I.V."/>
            <person name="Hibbett D.S."/>
        </authorList>
    </citation>
    <scope>NUCLEOTIDE SEQUENCE [LARGE SCALE GENOMIC DNA]</scope>
    <source>
        <strain evidence="3 4">CBS 109695</strain>
    </source>
</reference>
<name>A0A166PP67_9AGAM</name>
<dbReference type="InterPro" id="IPR029058">
    <property type="entry name" value="AB_hydrolase_fold"/>
</dbReference>
<dbReference type="Pfam" id="PF03959">
    <property type="entry name" value="FSH1"/>
    <property type="match status" value="1"/>
</dbReference>
<dbReference type="GO" id="GO:0005737">
    <property type="term" value="C:cytoplasm"/>
    <property type="evidence" value="ECO:0007669"/>
    <property type="project" value="TreeGrafter"/>
</dbReference>
<evidence type="ECO:0000259" key="2">
    <source>
        <dbReference type="Pfam" id="PF03959"/>
    </source>
</evidence>
<keyword evidence="4" id="KW-1185">Reference proteome</keyword>
<dbReference type="PANTHER" id="PTHR48070:SF6">
    <property type="entry name" value="ESTERASE OVCA2"/>
    <property type="match status" value="1"/>
</dbReference>
<dbReference type="EMBL" id="KV417515">
    <property type="protein sequence ID" value="KZP26296.1"/>
    <property type="molecule type" value="Genomic_DNA"/>
</dbReference>
<accession>A0A166PP67</accession>
<dbReference type="STRING" id="436010.A0A166PP67"/>
<dbReference type="SUPFAM" id="SSF53474">
    <property type="entry name" value="alpha/beta-Hydrolases"/>
    <property type="match status" value="1"/>
</dbReference>
<dbReference type="InterPro" id="IPR050593">
    <property type="entry name" value="LovG"/>
</dbReference>
<dbReference type="GO" id="GO:0005634">
    <property type="term" value="C:nucleus"/>
    <property type="evidence" value="ECO:0007669"/>
    <property type="project" value="TreeGrafter"/>
</dbReference>
<protein>
    <recommendedName>
        <fullName evidence="2">Serine hydrolase domain-containing protein</fullName>
    </recommendedName>
</protein>
<evidence type="ECO:0000256" key="1">
    <source>
        <dbReference type="ARBA" id="ARBA00022801"/>
    </source>
</evidence>
<organism evidence="3 4">
    <name type="scientific">Athelia psychrophila</name>
    <dbReference type="NCBI Taxonomy" id="1759441"/>
    <lineage>
        <taxon>Eukaryota</taxon>
        <taxon>Fungi</taxon>
        <taxon>Dikarya</taxon>
        <taxon>Basidiomycota</taxon>
        <taxon>Agaricomycotina</taxon>
        <taxon>Agaricomycetes</taxon>
        <taxon>Agaricomycetidae</taxon>
        <taxon>Atheliales</taxon>
        <taxon>Atheliaceae</taxon>
        <taxon>Athelia</taxon>
    </lineage>
</organism>
<evidence type="ECO:0000313" key="3">
    <source>
        <dbReference type="EMBL" id="KZP26296.1"/>
    </source>
</evidence>
<dbReference type="GO" id="GO:0016787">
    <property type="term" value="F:hydrolase activity"/>
    <property type="evidence" value="ECO:0007669"/>
    <property type="project" value="UniProtKB-KW"/>
</dbReference>
<dbReference type="AlphaFoldDB" id="A0A166PP67"/>
<evidence type="ECO:0000313" key="4">
    <source>
        <dbReference type="Proteomes" id="UP000076532"/>
    </source>
</evidence>
<dbReference type="Proteomes" id="UP000076532">
    <property type="component" value="Unassembled WGS sequence"/>
</dbReference>
<sequence>MASTIQECDHDLEFYYLDAPMTLTPNDHRDDSNTFIAPDVPLAFPSCAQPTKTPSYSATARGWFKIDDQMIRADMVGLESSLVLLMNVLNQHKFEAIFGFSQGASVAERIASMLERPHLHPSFFEICQVTPAPLKFIVAIAGFLVRGPCSSWETSPSVESLRDPTMFIETPMLHIIGRTDIVVIRERSEVFINYSKNSRVEEHVGGHIIPTKKRWRKFFAAFFCDPFGEIESPSILNLKGLHVGLTLPGVSMRLCQTLTQHAPEVAAGEGTSTGSSTPDSSNVSLLQTPTYEYEDNDILPWAQKDDCVLFSYKLPSYLQDDYYINYLEA</sequence>
<dbReference type="InterPro" id="IPR005645">
    <property type="entry name" value="FSH-like_dom"/>
</dbReference>
<dbReference type="OrthoDB" id="2094269at2759"/>
<dbReference type="PANTHER" id="PTHR48070">
    <property type="entry name" value="ESTERASE OVCA2"/>
    <property type="match status" value="1"/>
</dbReference>
<proteinExistence type="predicted"/>
<dbReference type="Gene3D" id="3.40.50.1820">
    <property type="entry name" value="alpha/beta hydrolase"/>
    <property type="match status" value="1"/>
</dbReference>